<dbReference type="RefSeq" id="WP_184760004.1">
    <property type="nucleotide sequence ID" value="NZ_BAABEK010000057.1"/>
</dbReference>
<organism evidence="9 10">
    <name type="scientific">Streptosporangium album</name>
    <dbReference type="NCBI Taxonomy" id="47479"/>
    <lineage>
        <taxon>Bacteria</taxon>
        <taxon>Bacillati</taxon>
        <taxon>Actinomycetota</taxon>
        <taxon>Actinomycetes</taxon>
        <taxon>Streptosporangiales</taxon>
        <taxon>Streptosporangiaceae</taxon>
        <taxon>Streptosporangium</taxon>
    </lineage>
</organism>
<evidence type="ECO:0000256" key="6">
    <source>
        <dbReference type="ARBA" id="ARBA00022842"/>
    </source>
</evidence>
<dbReference type="InterPro" id="IPR002716">
    <property type="entry name" value="PIN_dom"/>
</dbReference>
<evidence type="ECO:0000259" key="8">
    <source>
        <dbReference type="Pfam" id="PF01850"/>
    </source>
</evidence>
<proteinExistence type="inferred from homology"/>
<dbReference type="EMBL" id="JACHJU010000007">
    <property type="protein sequence ID" value="MBB4944126.1"/>
    <property type="molecule type" value="Genomic_DNA"/>
</dbReference>
<dbReference type="CDD" id="cd18732">
    <property type="entry name" value="PIN_MtVapC4-C5_like"/>
    <property type="match status" value="1"/>
</dbReference>
<keyword evidence="2" id="KW-1277">Toxin-antitoxin system</keyword>
<name>A0A7W7S787_9ACTN</name>
<keyword evidence="3" id="KW-0540">Nuclease</keyword>
<keyword evidence="5" id="KW-0378">Hydrolase</keyword>
<sequence>MTHPQGLLDTNILILRADIDPDELPDEMMISAITTAELSVGVLVATGPQELAQRMKILQGVEAEFDPLPFDESAAREYGQLWVSVIAAGRKPRPRTADLMIACVAMANRLPLYTCNPADFKGLDHLLTVVPVTRPMLGPSP</sequence>
<keyword evidence="6" id="KW-0460">Magnesium</keyword>
<dbReference type="Proteomes" id="UP000534286">
    <property type="component" value="Unassembled WGS sequence"/>
</dbReference>
<dbReference type="AlphaFoldDB" id="A0A7W7S787"/>
<evidence type="ECO:0000256" key="5">
    <source>
        <dbReference type="ARBA" id="ARBA00022801"/>
    </source>
</evidence>
<evidence type="ECO:0000256" key="2">
    <source>
        <dbReference type="ARBA" id="ARBA00022649"/>
    </source>
</evidence>
<keyword evidence="10" id="KW-1185">Reference proteome</keyword>
<gene>
    <name evidence="9" type="ORF">FHR32_008529</name>
</gene>
<dbReference type="PANTHER" id="PTHR33653">
    <property type="entry name" value="RIBONUCLEASE VAPC2"/>
    <property type="match status" value="1"/>
</dbReference>
<dbReference type="Gene3D" id="3.40.50.1010">
    <property type="entry name" value="5'-nuclease"/>
    <property type="match status" value="1"/>
</dbReference>
<dbReference type="InterPro" id="IPR029060">
    <property type="entry name" value="PIN-like_dom_sf"/>
</dbReference>
<accession>A0A7W7S787</accession>
<reference evidence="9 10" key="1">
    <citation type="submission" date="2020-08" db="EMBL/GenBank/DDBJ databases">
        <title>Sequencing the genomes of 1000 actinobacteria strains.</title>
        <authorList>
            <person name="Klenk H.-P."/>
        </authorList>
    </citation>
    <scope>NUCLEOTIDE SEQUENCE [LARGE SCALE GENOMIC DNA]</scope>
    <source>
        <strain evidence="9 10">DSM 43023</strain>
    </source>
</reference>
<evidence type="ECO:0000256" key="4">
    <source>
        <dbReference type="ARBA" id="ARBA00022723"/>
    </source>
</evidence>
<evidence type="ECO:0000313" key="10">
    <source>
        <dbReference type="Proteomes" id="UP000534286"/>
    </source>
</evidence>
<dbReference type="GO" id="GO:0016787">
    <property type="term" value="F:hydrolase activity"/>
    <property type="evidence" value="ECO:0007669"/>
    <property type="project" value="UniProtKB-KW"/>
</dbReference>
<protein>
    <recommendedName>
        <fullName evidence="8">PIN domain-containing protein</fullName>
    </recommendedName>
</protein>
<dbReference type="GO" id="GO:0046872">
    <property type="term" value="F:metal ion binding"/>
    <property type="evidence" value="ECO:0007669"/>
    <property type="project" value="UniProtKB-KW"/>
</dbReference>
<dbReference type="SUPFAM" id="SSF88723">
    <property type="entry name" value="PIN domain-like"/>
    <property type="match status" value="1"/>
</dbReference>
<dbReference type="Pfam" id="PF01850">
    <property type="entry name" value="PIN"/>
    <property type="match status" value="1"/>
</dbReference>
<evidence type="ECO:0000256" key="1">
    <source>
        <dbReference type="ARBA" id="ARBA00001946"/>
    </source>
</evidence>
<feature type="domain" description="PIN" evidence="8">
    <location>
        <begin position="7"/>
        <end position="117"/>
    </location>
</feature>
<evidence type="ECO:0000256" key="7">
    <source>
        <dbReference type="ARBA" id="ARBA00038093"/>
    </source>
</evidence>
<dbReference type="InterPro" id="IPR050556">
    <property type="entry name" value="Type_II_TA_system_RNase"/>
</dbReference>
<evidence type="ECO:0000313" key="9">
    <source>
        <dbReference type="EMBL" id="MBB4944126.1"/>
    </source>
</evidence>
<evidence type="ECO:0000256" key="3">
    <source>
        <dbReference type="ARBA" id="ARBA00022722"/>
    </source>
</evidence>
<comment type="similarity">
    <text evidence="7">Belongs to the PINc/VapC protein family.</text>
</comment>
<dbReference type="GO" id="GO:0004518">
    <property type="term" value="F:nuclease activity"/>
    <property type="evidence" value="ECO:0007669"/>
    <property type="project" value="UniProtKB-KW"/>
</dbReference>
<comment type="caution">
    <text evidence="9">The sequence shown here is derived from an EMBL/GenBank/DDBJ whole genome shotgun (WGS) entry which is preliminary data.</text>
</comment>
<dbReference type="PANTHER" id="PTHR33653:SF1">
    <property type="entry name" value="RIBONUCLEASE VAPC2"/>
    <property type="match status" value="1"/>
</dbReference>
<comment type="cofactor">
    <cofactor evidence="1">
        <name>Mg(2+)</name>
        <dbReference type="ChEBI" id="CHEBI:18420"/>
    </cofactor>
</comment>
<keyword evidence="4" id="KW-0479">Metal-binding</keyword>